<organism evidence="1 2">
    <name type="scientific">[Bacillus] enclensis</name>
    <dbReference type="NCBI Taxonomy" id="1402860"/>
    <lineage>
        <taxon>Bacteria</taxon>
        <taxon>Bacillati</taxon>
        <taxon>Bacillota</taxon>
        <taxon>Bacilli</taxon>
        <taxon>Bacillales</taxon>
        <taxon>Bacillaceae</taxon>
        <taxon>Rossellomorea</taxon>
    </lineage>
</organism>
<sequence length="46" mass="5397">MNTEHYPVAKLSDETLDKLQHIESELRSQTDEDIVLIAYKKEKEAH</sequence>
<evidence type="ECO:0000313" key="2">
    <source>
        <dbReference type="Proteomes" id="UP000181997"/>
    </source>
</evidence>
<protein>
    <submittedName>
        <fullName evidence="1">Uncharacterized protein</fullName>
    </submittedName>
</protein>
<name>A0A1C4CHA2_9BACI</name>
<dbReference type="EMBL" id="FMAU01000003">
    <property type="protein sequence ID" value="SCC18452.1"/>
    <property type="molecule type" value="Genomic_DNA"/>
</dbReference>
<dbReference type="Proteomes" id="UP000181997">
    <property type="component" value="Unassembled WGS sequence"/>
</dbReference>
<accession>A0A1C4CHA2</accession>
<reference evidence="2" key="1">
    <citation type="submission" date="2016-08" db="EMBL/GenBank/DDBJ databases">
        <authorList>
            <person name="Varghese N."/>
            <person name="Submissions Spin"/>
        </authorList>
    </citation>
    <scope>NUCLEOTIDE SEQUENCE [LARGE SCALE GENOMIC DNA]</scope>
    <source>
        <strain evidence="2">SGD-1123</strain>
    </source>
</reference>
<dbReference type="AlphaFoldDB" id="A0A1C4CHA2"/>
<evidence type="ECO:0000313" key="1">
    <source>
        <dbReference type="EMBL" id="SCC18452.1"/>
    </source>
</evidence>
<proteinExistence type="predicted"/>
<gene>
    <name evidence="1" type="ORF">GA0061094_2973</name>
</gene>
<dbReference type="RefSeq" id="WP_169792815.1">
    <property type="nucleotide sequence ID" value="NZ_FMAU01000003.1"/>
</dbReference>
<keyword evidence="2" id="KW-1185">Reference proteome</keyword>